<reference evidence="1" key="2">
    <citation type="journal article" date="2015" name="Fish Shellfish Immunol.">
        <title>Early steps in the European eel (Anguilla anguilla)-Vibrio vulnificus interaction in the gills: Role of the RtxA13 toxin.</title>
        <authorList>
            <person name="Callol A."/>
            <person name="Pajuelo D."/>
            <person name="Ebbesson L."/>
            <person name="Teles M."/>
            <person name="MacKenzie S."/>
            <person name="Amaro C."/>
        </authorList>
    </citation>
    <scope>NUCLEOTIDE SEQUENCE</scope>
</reference>
<protein>
    <submittedName>
        <fullName evidence="1">Uncharacterized protein</fullName>
    </submittedName>
</protein>
<sequence>MKYFLGHCISSVSSVI</sequence>
<accession>A0A0E9TYM1</accession>
<proteinExistence type="predicted"/>
<reference evidence="1" key="1">
    <citation type="submission" date="2014-11" db="EMBL/GenBank/DDBJ databases">
        <authorList>
            <person name="Amaro Gonzalez C."/>
        </authorList>
    </citation>
    <scope>NUCLEOTIDE SEQUENCE</scope>
</reference>
<evidence type="ECO:0000313" key="1">
    <source>
        <dbReference type="EMBL" id="JAH58744.1"/>
    </source>
</evidence>
<dbReference type="AlphaFoldDB" id="A0A0E9TYM1"/>
<name>A0A0E9TYM1_ANGAN</name>
<organism evidence="1">
    <name type="scientific">Anguilla anguilla</name>
    <name type="common">European freshwater eel</name>
    <name type="synonym">Muraena anguilla</name>
    <dbReference type="NCBI Taxonomy" id="7936"/>
    <lineage>
        <taxon>Eukaryota</taxon>
        <taxon>Metazoa</taxon>
        <taxon>Chordata</taxon>
        <taxon>Craniata</taxon>
        <taxon>Vertebrata</taxon>
        <taxon>Euteleostomi</taxon>
        <taxon>Actinopterygii</taxon>
        <taxon>Neopterygii</taxon>
        <taxon>Teleostei</taxon>
        <taxon>Anguilliformes</taxon>
        <taxon>Anguillidae</taxon>
        <taxon>Anguilla</taxon>
    </lineage>
</organism>
<dbReference type="EMBL" id="GBXM01049833">
    <property type="protein sequence ID" value="JAH58744.1"/>
    <property type="molecule type" value="Transcribed_RNA"/>
</dbReference>